<dbReference type="VEuPathDB" id="AmoebaDB:DDB_G0292830"/>
<protein>
    <submittedName>
        <fullName evidence="10">Nhe3</fullName>
    </submittedName>
</protein>
<dbReference type="GeneID" id="8628887"/>
<dbReference type="GlyGen" id="Q54CP6">
    <property type="glycosylation" value="1 site"/>
</dbReference>
<feature type="transmembrane region" description="Helical" evidence="8">
    <location>
        <begin position="79"/>
        <end position="101"/>
    </location>
</feature>
<feature type="transmembrane region" description="Helical" evidence="8">
    <location>
        <begin position="186"/>
        <end position="209"/>
    </location>
</feature>
<evidence type="ECO:0000313" key="12">
    <source>
        <dbReference type="Proteomes" id="UP000002195"/>
    </source>
</evidence>
<feature type="transmembrane region" description="Helical" evidence="8">
    <location>
        <begin position="229"/>
        <end position="251"/>
    </location>
</feature>
<keyword evidence="3 8" id="KW-0812">Transmembrane</keyword>
<feature type="transmembrane region" description="Helical" evidence="8">
    <location>
        <begin position="340"/>
        <end position="363"/>
    </location>
</feature>
<dbReference type="HOGENOM" id="CLU_005126_6_2_1"/>
<feature type="transmembrane region" description="Helical" evidence="8">
    <location>
        <begin position="450"/>
        <end position="470"/>
    </location>
</feature>
<dbReference type="OMA" id="TWRESIT"/>
<dbReference type="InterPro" id="IPR038770">
    <property type="entry name" value="Na+/solute_symporter_sf"/>
</dbReference>
<keyword evidence="5" id="KW-0406">Ion transport</keyword>
<feature type="transmembrane region" description="Helical" evidence="8">
    <location>
        <begin position="51"/>
        <end position="73"/>
    </location>
</feature>
<feature type="region of interest" description="Disordered" evidence="7">
    <location>
        <begin position="767"/>
        <end position="786"/>
    </location>
</feature>
<dbReference type="AlphaFoldDB" id="Q54CP6"/>
<dbReference type="EMBL" id="HQ730877">
    <property type="protein sequence ID" value="ADV31334.1"/>
    <property type="molecule type" value="mRNA"/>
</dbReference>
<keyword evidence="6 8" id="KW-0472">Membrane</keyword>
<dbReference type="GO" id="GO:1902600">
    <property type="term" value="P:proton transmembrane transport"/>
    <property type="evidence" value="ECO:0007669"/>
    <property type="project" value="InterPro"/>
</dbReference>
<evidence type="ECO:0000256" key="2">
    <source>
        <dbReference type="ARBA" id="ARBA00022448"/>
    </source>
</evidence>
<dbReference type="eggNOG" id="KOG1650">
    <property type="taxonomic scope" value="Eukaryota"/>
</dbReference>
<evidence type="ECO:0000256" key="6">
    <source>
        <dbReference type="ARBA" id="ARBA00023136"/>
    </source>
</evidence>
<organism evidence="11 12">
    <name type="scientific">Dictyostelium discoideum</name>
    <name type="common">Social amoeba</name>
    <dbReference type="NCBI Taxonomy" id="44689"/>
    <lineage>
        <taxon>Eukaryota</taxon>
        <taxon>Amoebozoa</taxon>
        <taxon>Evosea</taxon>
        <taxon>Eumycetozoa</taxon>
        <taxon>Dictyostelia</taxon>
        <taxon>Dictyosteliales</taxon>
        <taxon>Dictyosteliaceae</taxon>
        <taxon>Dictyostelium</taxon>
    </lineage>
</organism>
<reference evidence="11 12" key="1">
    <citation type="journal article" date="2005" name="Nature">
        <title>The genome of the social amoeba Dictyostelium discoideum.</title>
        <authorList>
            <consortium name="The Dictyostelium discoideum Sequencing Consortium"/>
            <person name="Eichinger L."/>
            <person name="Pachebat J.A."/>
            <person name="Glockner G."/>
            <person name="Rajandream M.A."/>
            <person name="Sucgang R."/>
            <person name="Berriman M."/>
            <person name="Song J."/>
            <person name="Olsen R."/>
            <person name="Szafranski K."/>
            <person name="Xu Q."/>
            <person name="Tunggal B."/>
            <person name="Kummerfeld S."/>
            <person name="Madera M."/>
            <person name="Konfortov B.A."/>
            <person name="Rivero F."/>
            <person name="Bankier A.T."/>
            <person name="Lehmann R."/>
            <person name="Hamlin N."/>
            <person name="Davies R."/>
            <person name="Gaudet P."/>
            <person name="Fey P."/>
            <person name="Pilcher K."/>
            <person name="Chen G."/>
            <person name="Saunders D."/>
            <person name="Sodergren E."/>
            <person name="Davis P."/>
            <person name="Kerhornou A."/>
            <person name="Nie X."/>
            <person name="Hall N."/>
            <person name="Anjard C."/>
            <person name="Hemphill L."/>
            <person name="Bason N."/>
            <person name="Farbrother P."/>
            <person name="Desany B."/>
            <person name="Just E."/>
            <person name="Morio T."/>
            <person name="Rost R."/>
            <person name="Churcher C."/>
            <person name="Cooper J."/>
            <person name="Haydock S."/>
            <person name="van Driessche N."/>
            <person name="Cronin A."/>
            <person name="Goodhead I."/>
            <person name="Muzny D."/>
            <person name="Mourier T."/>
            <person name="Pain A."/>
            <person name="Lu M."/>
            <person name="Harper D."/>
            <person name="Lindsay R."/>
            <person name="Hauser H."/>
            <person name="James K."/>
            <person name="Quiles M."/>
            <person name="Madan Babu M."/>
            <person name="Saito T."/>
            <person name="Buchrieser C."/>
            <person name="Wardroper A."/>
            <person name="Felder M."/>
            <person name="Thangavelu M."/>
            <person name="Johnson D."/>
            <person name="Knights A."/>
            <person name="Loulseged H."/>
            <person name="Mungall K."/>
            <person name="Oliver K."/>
            <person name="Price C."/>
            <person name="Quail M.A."/>
            <person name="Urushihara H."/>
            <person name="Hernandez J."/>
            <person name="Rabbinowitsch E."/>
            <person name="Steffen D."/>
            <person name="Sanders M."/>
            <person name="Ma J."/>
            <person name="Kohara Y."/>
            <person name="Sharp S."/>
            <person name="Simmonds M."/>
            <person name="Spiegler S."/>
            <person name="Tivey A."/>
            <person name="Sugano S."/>
            <person name="White B."/>
            <person name="Walker D."/>
            <person name="Woodward J."/>
            <person name="Winckler T."/>
            <person name="Tanaka Y."/>
            <person name="Shaulsky G."/>
            <person name="Schleicher M."/>
            <person name="Weinstock G."/>
            <person name="Rosenthal A."/>
            <person name="Cox E.C."/>
            <person name="Chisholm R.L."/>
            <person name="Gibbs R."/>
            <person name="Loomis W.F."/>
            <person name="Platzer M."/>
            <person name="Kay R.R."/>
            <person name="Williams J."/>
            <person name="Dear P.H."/>
            <person name="Noegel A.A."/>
            <person name="Barrell B."/>
            <person name="Kuspa A."/>
        </authorList>
    </citation>
    <scope>NUCLEOTIDE SEQUENCE [LARGE SCALE GENOMIC DNA]</scope>
    <source>
        <strain evidence="11 12">AX4</strain>
    </source>
</reference>
<feature type="domain" description="Cation/H+ exchanger transmembrane" evidence="9">
    <location>
        <begin position="32"/>
        <end position="427"/>
    </location>
</feature>
<dbReference type="PaxDb" id="44689-DDB0184575"/>
<dbReference type="PANTHER" id="PTHR32468:SF0">
    <property type="entry name" value="K(+)_H(+) ANTIPORTER 1"/>
    <property type="match status" value="1"/>
</dbReference>
<keyword evidence="2" id="KW-0813">Transport</keyword>
<proteinExistence type="evidence at transcript level"/>
<dbReference type="GO" id="GO:0015297">
    <property type="term" value="F:antiporter activity"/>
    <property type="evidence" value="ECO:0007669"/>
    <property type="project" value="InterPro"/>
</dbReference>
<evidence type="ECO:0000313" key="11">
    <source>
        <dbReference type="EMBL" id="EAL60964.1"/>
    </source>
</evidence>
<sequence>MAEGVSIATGLNPLTDPVCLFIVQVLLIVIISRALGYLLNFVKQPPVISEVITGILLGPSVLSKATAFSVNVFPSGSSITTLNVIANIGLIFFMFMIGLEVDASILKKNLKASMIISLSSIILPFAMGIGLAATLYQFMPFHEDTVTVPNFGLFCVFVGVAISITAFPVLARILNERNLMGTRVGISSIAAASVDDVIAWILLAIVVSWGNNIKSGSDEGVNLSALWTFLMLIGFLIFMGTVGRFGIDFLYKRFVRTEAQKHNMLVVILILTLVCAFFTQVIGVHSIFGAFVMGIITPRHNGFHIHVTESIEDFVTIILLPLYFTYSGLRTDLSSIDSGAAGGLTVFIIFIACLGKIGGATLASRFTKKSWRESLTIGFLMNTKGLVELIVLNIGLDIHVLDKTTFTMFVIMALVTTFMTTPIVHFLWTKWEERQNTVPMETRQKGRFNILLYISNTRVGTALTNIAAAITPSDEESKKKYRVKSLFLHPISDRPSSYFYSTSNNIKNLPAQKREAVEAIQNDSQEVGLPFKPIFINSTDPAQDISSVAKKNQWPDLILLGYTRSEVANEGISSLGQSGGFFGGGGSGGSDGQAFYGKVIVKVLQTCKSCVGVVVDKGLERFHRQHNILFGFSGEIYENDALTVVIKMARRENIKITVLATNPEKLLERIGNNPKINIDSFNIIQSNDPYQEVLQRSSNPDAEYWCVVVGVPREDATKQEKLINNTQVSLLIVHPSNSLLDPSLKSSSSYTNLSGLDYNKAADDNNYAVGGSNKCNDEDPDAIQME</sequence>
<feature type="transmembrane region" description="Helical" evidence="8">
    <location>
        <begin position="408"/>
        <end position="429"/>
    </location>
</feature>
<feature type="transmembrane region" description="Helical" evidence="8">
    <location>
        <begin position="263"/>
        <end position="296"/>
    </location>
</feature>
<dbReference type="STRING" id="44689.Q54CP6"/>
<dbReference type="Gene3D" id="3.40.50.12370">
    <property type="match status" value="1"/>
</dbReference>
<dbReference type="Proteomes" id="UP000002195">
    <property type="component" value="Unassembled WGS sequence"/>
</dbReference>
<dbReference type="PANTHER" id="PTHR32468">
    <property type="entry name" value="CATION/H + ANTIPORTER"/>
    <property type="match status" value="1"/>
</dbReference>
<feature type="transmembrane region" description="Helical" evidence="8">
    <location>
        <begin position="20"/>
        <end position="39"/>
    </location>
</feature>
<dbReference type="KEGG" id="ddi:DDB_G0292830"/>
<evidence type="ECO:0000256" key="5">
    <source>
        <dbReference type="ARBA" id="ARBA00023065"/>
    </source>
</evidence>
<keyword evidence="12" id="KW-1185">Reference proteome</keyword>
<accession>Q54CP6</accession>
<evidence type="ECO:0000256" key="7">
    <source>
        <dbReference type="SAM" id="MobiDB-lite"/>
    </source>
</evidence>
<dbReference type="SMR" id="Q54CP6"/>
<keyword evidence="4 8" id="KW-1133">Transmembrane helix</keyword>
<dbReference type="Pfam" id="PF00999">
    <property type="entry name" value="Na_H_Exchanger"/>
    <property type="match status" value="1"/>
</dbReference>
<evidence type="ECO:0000313" key="10">
    <source>
        <dbReference type="EMBL" id="ADV31334.1"/>
    </source>
</evidence>
<dbReference type="InterPro" id="IPR006153">
    <property type="entry name" value="Cation/H_exchanger_TM"/>
</dbReference>
<dbReference type="InterPro" id="IPR050794">
    <property type="entry name" value="CPA2_transporter"/>
</dbReference>
<gene>
    <name evidence="10" type="primary">nhe3</name>
    <name evidence="11" type="ORF">DDB_G0292830</name>
</gene>
<evidence type="ECO:0000256" key="8">
    <source>
        <dbReference type="SAM" id="Phobius"/>
    </source>
</evidence>
<feature type="transmembrane region" description="Helical" evidence="8">
    <location>
        <begin position="375"/>
        <end position="396"/>
    </location>
</feature>
<evidence type="ECO:0000256" key="4">
    <source>
        <dbReference type="ARBA" id="ARBA00022989"/>
    </source>
</evidence>
<evidence type="ECO:0000256" key="1">
    <source>
        <dbReference type="ARBA" id="ARBA00004141"/>
    </source>
</evidence>
<dbReference type="dictyBase" id="DDB_G0292830">
    <property type="gene designation" value="nhe3"/>
</dbReference>
<evidence type="ECO:0000256" key="3">
    <source>
        <dbReference type="ARBA" id="ARBA00022692"/>
    </source>
</evidence>
<feature type="transmembrane region" description="Helical" evidence="8">
    <location>
        <begin position="113"/>
        <end position="139"/>
    </location>
</feature>
<evidence type="ECO:0000259" key="9">
    <source>
        <dbReference type="Pfam" id="PF00999"/>
    </source>
</evidence>
<dbReference type="GO" id="GO:0016020">
    <property type="term" value="C:membrane"/>
    <property type="evidence" value="ECO:0007669"/>
    <property type="project" value="UniProtKB-SubCell"/>
</dbReference>
<reference evidence="10" key="3">
    <citation type="journal article" date="2011" name="Eukaryot. Cell">
        <title>Nhe1 Is Essential for Potassium but Not Calcium Facilitation of Cell Motility and the Monovalent Cation Requirement for Chemotactic Orientation in Dictyostelium discoideum.</title>
        <authorList>
            <person name="Lusche D.F."/>
            <person name="Wessels D."/>
            <person name="Ryerson D.E."/>
            <person name="Soll D.R."/>
        </authorList>
    </citation>
    <scope>NUCLEOTIDE SEQUENCE</scope>
    <source>
        <strain evidence="10">Ax2</strain>
    </source>
</reference>
<dbReference type="RefSeq" id="XP_629370.1">
    <property type="nucleotide sequence ID" value="XM_629368.1"/>
</dbReference>
<name>Q54CP6_DICDI</name>
<dbReference type="Gene3D" id="1.20.1530.20">
    <property type="match status" value="1"/>
</dbReference>
<comment type="subcellular location">
    <subcellularLocation>
        <location evidence="1">Membrane</location>
        <topology evidence="1">Multi-pass membrane protein</topology>
    </subcellularLocation>
</comment>
<feature type="transmembrane region" description="Helical" evidence="8">
    <location>
        <begin position="151"/>
        <end position="174"/>
    </location>
</feature>
<dbReference type="EMBL" id="AAFI02000197">
    <property type="protein sequence ID" value="EAL60964.1"/>
    <property type="molecule type" value="Genomic_DNA"/>
</dbReference>
<reference evidence="11" key="2">
    <citation type="submission" date="2009-08" db="EMBL/GenBank/DDBJ databases">
        <authorList>
            <consortium name="The Dictyostelium discoideum Sequencing Consortium"/>
            <person name="Eichinger L."/>
            <person name="Pachebat J.A."/>
            <person name="Gloeckner G."/>
            <person name="Rajandream M.-A."/>
            <person name="Sucgang R."/>
            <person name="Song J."/>
            <person name="Cox E.C."/>
            <person name="Tunggal B."/>
            <person name="Szafranski K."/>
            <person name="Konfortov B.A."/>
            <person name="Farbrother P."/>
            <person name="Bankier A.T."/>
            <person name="Lehmann R."/>
            <person name="Hamlin N."/>
            <person name="Xu Q."/>
            <person name="Davies R."/>
            <person name="Gaudet P."/>
            <person name="Fey P."/>
            <person name="Pilcher K."/>
            <person name="Chen G."/>
            <person name="Saunders D."/>
            <person name="Sodergren E."/>
            <person name="Davis P."/>
            <person name="Nie X."/>
            <person name="Kerhornou A."/>
            <person name="Hemphill L."/>
            <person name="Bason N."/>
            <person name="Berriman M."/>
            <person name="Desany B."/>
            <person name="Churcher C."/>
            <person name="Cooper J."/>
            <person name="van Driessche N."/>
            <person name="Cronin A."/>
            <person name="Goodhead I."/>
            <person name="Muzny D."/>
            <person name="Hall N."/>
            <person name="Harper D."/>
            <person name="Lindsay R."/>
            <person name="Hauser H."/>
            <person name="James K."/>
            <person name="Quiles M."/>
            <person name="Buchrieser C."/>
            <person name="Wardroper A."/>
            <person name="Thangavelu M."/>
            <person name="Johnson D."/>
            <person name="Knights A."/>
            <person name="Loulseged H."/>
            <person name="Mungall K."/>
            <person name="Price C."/>
            <person name="Ma J."/>
            <person name="Quail M."/>
            <person name="Hernandez J."/>
            <person name="Rabbinowitsch E."/>
            <person name="Steffen D."/>
            <person name="Sanders M."/>
            <person name="Weinstock G."/>
            <person name="Sharp S."/>
            <person name="Just E."/>
            <person name="Shaulsky G."/>
            <person name="Simmonds M."/>
            <person name="Tivey A."/>
            <person name="White B."/>
            <person name="Walker D."/>
            <person name="Woodward J."/>
            <person name="Winckler T."/>
            <person name="Schleicher M."/>
            <person name="Rosenthal A."/>
            <person name="Rivero F."/>
            <person name="Chisholm R.L."/>
            <person name="Gibbs R."/>
            <person name="Loomis W.F."/>
            <person name="Platzer M."/>
            <person name="Kay R.R."/>
            <person name="Williams J."/>
            <person name="Dear P.H."/>
            <person name="Noegel A.A."/>
            <person name="Barrell B."/>
            <person name="Kuspa A."/>
        </authorList>
    </citation>
    <scope>NUCLEOTIDE SEQUENCE</scope>
    <source>
        <strain evidence="11">AX4</strain>
    </source>
</reference>